<organism evidence="2 3">
    <name type="scientific">Chondromyces apiculatus DSM 436</name>
    <dbReference type="NCBI Taxonomy" id="1192034"/>
    <lineage>
        <taxon>Bacteria</taxon>
        <taxon>Pseudomonadati</taxon>
        <taxon>Myxococcota</taxon>
        <taxon>Polyangia</taxon>
        <taxon>Polyangiales</taxon>
        <taxon>Polyangiaceae</taxon>
        <taxon>Chondromyces</taxon>
    </lineage>
</organism>
<protein>
    <recommendedName>
        <fullName evidence="4">Type 4 fimbrial biogenesis protein PilX N-terminal domain-containing protein</fullName>
    </recommendedName>
</protein>
<evidence type="ECO:0000313" key="2">
    <source>
        <dbReference type="EMBL" id="EYF01713.1"/>
    </source>
</evidence>
<comment type="caution">
    <text evidence="2">The sequence shown here is derived from an EMBL/GenBank/DDBJ whole genome shotgun (WGS) entry which is preliminary data.</text>
</comment>
<dbReference type="Proteomes" id="UP000019678">
    <property type="component" value="Unassembled WGS sequence"/>
</dbReference>
<gene>
    <name evidence="2" type="ORF">CAP_7918</name>
</gene>
<evidence type="ECO:0000313" key="3">
    <source>
        <dbReference type="Proteomes" id="UP000019678"/>
    </source>
</evidence>
<dbReference type="OrthoDB" id="5514602at2"/>
<dbReference type="RefSeq" id="WP_044248972.1">
    <property type="nucleotide sequence ID" value="NZ_ASRX01000074.1"/>
</dbReference>
<keyword evidence="3" id="KW-1185">Reference proteome</keyword>
<reference evidence="2 3" key="1">
    <citation type="submission" date="2013-05" db="EMBL/GenBank/DDBJ databases">
        <title>Genome assembly of Chondromyces apiculatus DSM 436.</title>
        <authorList>
            <person name="Sharma G."/>
            <person name="Khatri I."/>
            <person name="Kaur C."/>
            <person name="Mayilraj S."/>
            <person name="Subramanian S."/>
        </authorList>
    </citation>
    <scope>NUCLEOTIDE SEQUENCE [LARGE SCALE GENOMIC DNA]</scope>
    <source>
        <strain evidence="2 3">DSM 436</strain>
    </source>
</reference>
<keyword evidence="1" id="KW-0732">Signal</keyword>
<evidence type="ECO:0000256" key="1">
    <source>
        <dbReference type="SAM" id="SignalP"/>
    </source>
</evidence>
<feature type="signal peptide" evidence="1">
    <location>
        <begin position="1"/>
        <end position="21"/>
    </location>
</feature>
<dbReference type="EMBL" id="ASRX01000074">
    <property type="protein sequence ID" value="EYF01713.1"/>
    <property type="molecule type" value="Genomic_DNA"/>
</dbReference>
<accession>A0A017SXM3</accession>
<feature type="chain" id="PRO_5001496771" description="Type 4 fimbrial biogenesis protein PilX N-terminal domain-containing protein" evidence="1">
    <location>
        <begin position="22"/>
        <end position="209"/>
    </location>
</feature>
<proteinExistence type="predicted"/>
<evidence type="ECO:0008006" key="4">
    <source>
        <dbReference type="Google" id="ProtNLM"/>
    </source>
</evidence>
<dbReference type="AlphaFoldDB" id="A0A017SXM3"/>
<dbReference type="STRING" id="1192034.CAP_7918"/>
<name>A0A017SXM3_9BACT</name>
<sequence length="209" mass="21785">MFIVVLLIAMLTAIGVFAANAASLATTSSGHARQSTQARYLTELSLQATTSLLGNPDLGPEFIRQLRVNSAFLCDASAPERCCFAALSGDRCIRFSRTQVEGYTGPLLEQPTPTVPGSLGRASLEYRFEVQMTDSAPAKPPPPGMDLTSAGAVDMQSVMVTLNATGVIYPAPASIAGGNTPSDDRAVVAAAGYQEVLSAHVVVNNVPAK</sequence>